<name>A0A507SXS0_9BACT</name>
<evidence type="ECO:0008006" key="3">
    <source>
        <dbReference type="Google" id="ProtNLM"/>
    </source>
</evidence>
<dbReference type="OrthoDB" id="403972at2"/>
<dbReference type="Gene3D" id="3.40.91.50">
    <property type="match status" value="1"/>
</dbReference>
<dbReference type="RefSeq" id="WP_141483791.1">
    <property type="nucleotide sequence ID" value="NZ_SMDN01000003.1"/>
</dbReference>
<evidence type="ECO:0000313" key="1">
    <source>
        <dbReference type="EMBL" id="TQC54062.1"/>
    </source>
</evidence>
<dbReference type="EMBL" id="SMDN01000003">
    <property type="protein sequence ID" value="TQC54062.1"/>
    <property type="molecule type" value="Genomic_DNA"/>
</dbReference>
<sequence>MKHKEFNKLGDTSYRVEKQVNGWWQFFVWVVSNKDSLRDLDDASKDKMFKTWCKDEQIYNYPTNDKQNRFKLLISSLEKWKFISKDFEPQIDIGSSNSEPFESIFFRTLYNNYSPFKKGIDFILNSKDIEIKFINFYLAFIVFEEGDSFESLYQKDTDEIIDLIAKKSLDNINIDSYINTLNFRKPPKFLSLYKNIFLKIQRKEEIVFDDFLSYKSDFSDEKYFKHLIKDKKIKTFEQKINFIIPLLNNIEGETQFIYFFEKLRVMELLFNDYRDLFARWMFDFHLIKSKQKQDTFTCLIDKSRISFVQNKICLNYESDVQYPYTLQQCREYLKQINQQDVNNRFSFKNNDENLKNVANSTLAEYFVNLYFCHIKKIRPIDAFNIIKTKMDIYLYPSSHAPGGTSDLVYIGEELNTIYCIESTIHTQATSTSKYEVEPITRHIFSELGKQNNENNKPYNAKLIFVTYNNNDMWIKLCIKGILNGIMLHYENIIDRKIKVDHLIKDFEEYSNITAF</sequence>
<organism evidence="1 2">
    <name type="scientific">Mycoplasmopsis mucosicanis</name>
    <dbReference type="NCBI Taxonomy" id="458208"/>
    <lineage>
        <taxon>Bacteria</taxon>
        <taxon>Bacillati</taxon>
        <taxon>Mycoplasmatota</taxon>
        <taxon>Mycoplasmoidales</taxon>
        <taxon>Metamycoplasmataceae</taxon>
        <taxon>Mycoplasmopsis</taxon>
    </lineage>
</organism>
<accession>A0A507SXS0</accession>
<proteinExistence type="predicted"/>
<protein>
    <recommendedName>
        <fullName evidence="3">AlwI family type II restriction endonuclease</fullName>
    </recommendedName>
</protein>
<gene>
    <name evidence="1" type="ORF">E1I18_01220</name>
</gene>
<evidence type="ECO:0000313" key="2">
    <source>
        <dbReference type="Proteomes" id="UP000320801"/>
    </source>
</evidence>
<keyword evidence="2" id="KW-1185">Reference proteome</keyword>
<dbReference type="AlphaFoldDB" id="A0A507SXS0"/>
<dbReference type="Proteomes" id="UP000320801">
    <property type="component" value="Unassembled WGS sequence"/>
</dbReference>
<reference evidence="1 2" key="1">
    <citation type="submission" date="2019-03" db="EMBL/GenBank/DDBJ databases">
        <title>Characterization of a novel Mycoplasma cynos real-time PCR assay.</title>
        <authorList>
            <person name="Tallmadge R.L."/>
            <person name="Mitchell P.K."/>
            <person name="Goodman L."/>
        </authorList>
    </citation>
    <scope>NUCLEOTIDE SEQUENCE [LARGE SCALE GENOMIC DNA]</scope>
    <source>
        <strain evidence="1 2">1642</strain>
    </source>
</reference>
<comment type="caution">
    <text evidence="1">The sequence shown here is derived from an EMBL/GenBank/DDBJ whole genome shotgun (WGS) entry which is preliminary data.</text>
</comment>